<keyword evidence="1" id="KW-0238">DNA-binding</keyword>
<dbReference type="InterPro" id="IPR001789">
    <property type="entry name" value="Sig_transdc_resp-reg_receiver"/>
</dbReference>
<sequence>MKQTLQNTIRIGIIHEYAMVRTLLKDYLSEQANFELHAVCDSTQQFMEHAASQRIDVLLFDYSLPSVKIADELRHIKSELPGLRIILLSAEKHITPDGNLLAEYISGYASAAISPEDLFDMIRRVAEERLLISQQSAPSNTPAQLTEREIMVLQMLWEEKTNREIAEKLFLSVKSIEKMRLDIKEKLSAHSLIGMLKKGLERQIISIGEEKQTTSSCSE</sequence>
<accession>A0ABS7G5X6</accession>
<keyword evidence="2" id="KW-0597">Phosphoprotein</keyword>
<dbReference type="InterPro" id="IPR016032">
    <property type="entry name" value="Sig_transdc_resp-reg_C-effctor"/>
</dbReference>
<evidence type="ECO:0000313" key="6">
    <source>
        <dbReference type="Proteomes" id="UP000812961"/>
    </source>
</evidence>
<feature type="domain" description="Response regulatory" evidence="4">
    <location>
        <begin position="10"/>
        <end position="126"/>
    </location>
</feature>
<reference evidence="5 6" key="1">
    <citation type="submission" date="2021-08" db="EMBL/GenBank/DDBJ databases">
        <title>The genome sequence of Chitinophaga sp. B61.</title>
        <authorList>
            <person name="Zhang X."/>
        </authorList>
    </citation>
    <scope>NUCLEOTIDE SEQUENCE [LARGE SCALE GENOMIC DNA]</scope>
    <source>
        <strain evidence="5 6">B61</strain>
    </source>
</reference>
<dbReference type="PANTHER" id="PTHR43214">
    <property type="entry name" value="TWO-COMPONENT RESPONSE REGULATOR"/>
    <property type="match status" value="1"/>
</dbReference>
<evidence type="ECO:0000313" key="5">
    <source>
        <dbReference type="EMBL" id="MBW8683050.1"/>
    </source>
</evidence>
<dbReference type="Proteomes" id="UP000812961">
    <property type="component" value="Unassembled WGS sequence"/>
</dbReference>
<feature type="domain" description="HTH luxR-type" evidence="3">
    <location>
        <begin position="138"/>
        <end position="203"/>
    </location>
</feature>
<feature type="modified residue" description="4-aspartylphosphate" evidence="2">
    <location>
        <position position="61"/>
    </location>
</feature>
<dbReference type="SUPFAM" id="SSF46894">
    <property type="entry name" value="C-terminal effector domain of the bipartite response regulators"/>
    <property type="match status" value="1"/>
</dbReference>
<dbReference type="PROSITE" id="PS50043">
    <property type="entry name" value="HTH_LUXR_2"/>
    <property type="match status" value="1"/>
</dbReference>
<dbReference type="InterPro" id="IPR000792">
    <property type="entry name" value="Tscrpt_reg_LuxR_C"/>
</dbReference>
<dbReference type="Gene3D" id="3.40.50.2300">
    <property type="match status" value="1"/>
</dbReference>
<dbReference type="SMART" id="SM00421">
    <property type="entry name" value="HTH_LUXR"/>
    <property type="match status" value="1"/>
</dbReference>
<protein>
    <submittedName>
        <fullName evidence="5">Response regulator transcription factor</fullName>
    </submittedName>
</protein>
<comment type="caution">
    <text evidence="5">The sequence shown here is derived from an EMBL/GenBank/DDBJ whole genome shotgun (WGS) entry which is preliminary data.</text>
</comment>
<organism evidence="5 6">
    <name type="scientific">Chitinophaga rhizophila</name>
    <dbReference type="NCBI Taxonomy" id="2866212"/>
    <lineage>
        <taxon>Bacteria</taxon>
        <taxon>Pseudomonadati</taxon>
        <taxon>Bacteroidota</taxon>
        <taxon>Chitinophagia</taxon>
        <taxon>Chitinophagales</taxon>
        <taxon>Chitinophagaceae</taxon>
        <taxon>Chitinophaga</taxon>
    </lineage>
</organism>
<dbReference type="PANTHER" id="PTHR43214:SF43">
    <property type="entry name" value="TWO-COMPONENT RESPONSE REGULATOR"/>
    <property type="match status" value="1"/>
</dbReference>
<name>A0ABS7G5X6_9BACT</name>
<dbReference type="Pfam" id="PF00196">
    <property type="entry name" value="GerE"/>
    <property type="match status" value="1"/>
</dbReference>
<gene>
    <name evidence="5" type="ORF">K1Y79_01770</name>
</gene>
<dbReference type="RefSeq" id="WP_220248283.1">
    <property type="nucleotide sequence ID" value="NZ_JAICCF010000001.1"/>
</dbReference>
<dbReference type="Pfam" id="PF00072">
    <property type="entry name" value="Response_reg"/>
    <property type="match status" value="1"/>
</dbReference>
<dbReference type="InterPro" id="IPR039420">
    <property type="entry name" value="WalR-like"/>
</dbReference>
<proteinExistence type="predicted"/>
<evidence type="ECO:0000256" key="1">
    <source>
        <dbReference type="ARBA" id="ARBA00023125"/>
    </source>
</evidence>
<evidence type="ECO:0000259" key="4">
    <source>
        <dbReference type="PROSITE" id="PS50110"/>
    </source>
</evidence>
<dbReference type="InterPro" id="IPR011006">
    <property type="entry name" value="CheY-like_superfamily"/>
</dbReference>
<dbReference type="SUPFAM" id="SSF52172">
    <property type="entry name" value="CheY-like"/>
    <property type="match status" value="1"/>
</dbReference>
<evidence type="ECO:0000259" key="3">
    <source>
        <dbReference type="PROSITE" id="PS50043"/>
    </source>
</evidence>
<dbReference type="PROSITE" id="PS50110">
    <property type="entry name" value="RESPONSE_REGULATORY"/>
    <property type="match status" value="1"/>
</dbReference>
<dbReference type="EMBL" id="JAICCF010000001">
    <property type="protein sequence ID" value="MBW8683050.1"/>
    <property type="molecule type" value="Genomic_DNA"/>
</dbReference>
<evidence type="ECO:0000256" key="2">
    <source>
        <dbReference type="PROSITE-ProRule" id="PRU00169"/>
    </source>
</evidence>
<keyword evidence="6" id="KW-1185">Reference proteome</keyword>